<evidence type="ECO:0000259" key="2">
    <source>
        <dbReference type="PROSITE" id="PS50222"/>
    </source>
</evidence>
<dbReference type="AlphaFoldDB" id="A0A844YGU0"/>
<feature type="region of interest" description="Disordered" evidence="1">
    <location>
        <begin position="1"/>
        <end position="21"/>
    </location>
</feature>
<sequence>MASASPALAQQPGQAPAQQPIGRADFVAQMDAEFRRLDRDGSGVVLPAEIVATQREVAQAEAIRQNQVVFVGLDKDGNGALSPQEFAALANPDAIAVSADPLMQQFDTDKDGSITLVEYRIATQANFDRIDTDRDGVVTPVEMQAAGLVR</sequence>
<dbReference type="InterPro" id="IPR018247">
    <property type="entry name" value="EF_Hand_1_Ca_BS"/>
</dbReference>
<dbReference type="InterPro" id="IPR011992">
    <property type="entry name" value="EF-hand-dom_pair"/>
</dbReference>
<dbReference type="Pfam" id="PF13202">
    <property type="entry name" value="EF-hand_5"/>
    <property type="match status" value="1"/>
</dbReference>
<organism evidence="3 4">
    <name type="scientific">Qipengyuania oceanensis</name>
    <dbReference type="NCBI Taxonomy" id="1463597"/>
    <lineage>
        <taxon>Bacteria</taxon>
        <taxon>Pseudomonadati</taxon>
        <taxon>Pseudomonadota</taxon>
        <taxon>Alphaproteobacteria</taxon>
        <taxon>Sphingomonadales</taxon>
        <taxon>Erythrobacteraceae</taxon>
        <taxon>Qipengyuania</taxon>
    </lineage>
</organism>
<dbReference type="InterPro" id="IPR002048">
    <property type="entry name" value="EF_hand_dom"/>
</dbReference>
<gene>
    <name evidence="3" type="ORF">GRI48_05940</name>
</gene>
<name>A0A844YGU0_9SPHN</name>
<dbReference type="GO" id="GO:0005509">
    <property type="term" value="F:calcium ion binding"/>
    <property type="evidence" value="ECO:0007669"/>
    <property type="project" value="InterPro"/>
</dbReference>
<dbReference type="PROSITE" id="PS00018">
    <property type="entry name" value="EF_HAND_1"/>
    <property type="match status" value="3"/>
</dbReference>
<dbReference type="Gene3D" id="1.10.238.10">
    <property type="entry name" value="EF-hand"/>
    <property type="match status" value="2"/>
</dbReference>
<evidence type="ECO:0000256" key="1">
    <source>
        <dbReference type="SAM" id="MobiDB-lite"/>
    </source>
</evidence>
<dbReference type="SMART" id="SM00054">
    <property type="entry name" value="EFh"/>
    <property type="match status" value="3"/>
</dbReference>
<comment type="caution">
    <text evidence="3">The sequence shown here is derived from an EMBL/GenBank/DDBJ whole genome shotgun (WGS) entry which is preliminary data.</text>
</comment>
<evidence type="ECO:0000313" key="4">
    <source>
        <dbReference type="Proteomes" id="UP000445582"/>
    </source>
</evidence>
<dbReference type="PROSITE" id="PS50222">
    <property type="entry name" value="EF_HAND_2"/>
    <property type="match status" value="1"/>
</dbReference>
<evidence type="ECO:0000313" key="3">
    <source>
        <dbReference type="EMBL" id="MXO62549.1"/>
    </source>
</evidence>
<dbReference type="EMBL" id="WTYN01000001">
    <property type="protein sequence ID" value="MXO62549.1"/>
    <property type="molecule type" value="Genomic_DNA"/>
</dbReference>
<keyword evidence="4" id="KW-1185">Reference proteome</keyword>
<dbReference type="SUPFAM" id="SSF47473">
    <property type="entry name" value="EF-hand"/>
    <property type="match status" value="1"/>
</dbReference>
<protein>
    <recommendedName>
        <fullName evidence="2">EF-hand domain-containing protein</fullName>
    </recommendedName>
</protein>
<proteinExistence type="predicted"/>
<accession>A0A844YGU0</accession>
<dbReference type="OrthoDB" id="113323at2"/>
<feature type="compositionally biased region" description="Low complexity" evidence="1">
    <location>
        <begin position="1"/>
        <end position="20"/>
    </location>
</feature>
<feature type="domain" description="EF-hand" evidence="2">
    <location>
        <begin position="61"/>
        <end position="96"/>
    </location>
</feature>
<dbReference type="Proteomes" id="UP000445582">
    <property type="component" value="Unassembled WGS sequence"/>
</dbReference>
<reference evidence="3 4" key="1">
    <citation type="submission" date="2019-12" db="EMBL/GenBank/DDBJ databases">
        <title>Genomic-based taxomic classification of the family Erythrobacteraceae.</title>
        <authorList>
            <person name="Xu L."/>
        </authorList>
    </citation>
    <scope>NUCLEOTIDE SEQUENCE [LARGE SCALE GENOMIC DNA]</scope>
    <source>
        <strain evidence="3 4">MCCC 1A09965</strain>
    </source>
</reference>
<dbReference type="Pfam" id="PF13499">
    <property type="entry name" value="EF-hand_7"/>
    <property type="match status" value="1"/>
</dbReference>